<dbReference type="RefSeq" id="WP_035989326.1">
    <property type="nucleotide sequence ID" value="NZ_CP012747.1"/>
</dbReference>
<dbReference type="PANTHER" id="PTHR37477:SF1">
    <property type="entry name" value="COBALT-PRECORRIN-5A HYDROLASE"/>
    <property type="match status" value="1"/>
</dbReference>
<dbReference type="InterPro" id="IPR002750">
    <property type="entry name" value="CobE/GbiG_C"/>
</dbReference>
<protein>
    <submittedName>
        <fullName evidence="2">Cobalamin biosynthesis protein CbiG</fullName>
        <ecNumber evidence="2">3.7.1.12</ecNumber>
    </submittedName>
</protein>
<dbReference type="GO" id="GO:0009236">
    <property type="term" value="P:cobalamin biosynthetic process"/>
    <property type="evidence" value="ECO:0007669"/>
    <property type="project" value="InterPro"/>
</dbReference>
<sequence>MTALIAGIGCRRGASAEQIEAAVRDALGGTLPFAALTAVASVDTKAGEPGLVAFCARHALPLQTFTRAAIAALDVPIDPSPHVRAHLGIDGVCEPCALLAAQGGELLVRKQASDGVTVAIACAAAHPHSTDTTRIKEHR</sequence>
<accession>A0A0P0RCR2</accession>
<evidence type="ECO:0000313" key="3">
    <source>
        <dbReference type="Proteomes" id="UP000019146"/>
    </source>
</evidence>
<dbReference type="SUPFAM" id="SSF159664">
    <property type="entry name" value="CobE/GbiG C-terminal domain-like"/>
    <property type="match status" value="1"/>
</dbReference>
<dbReference type="EMBL" id="CP012747">
    <property type="protein sequence ID" value="ALL66273.1"/>
    <property type="molecule type" value="Genomic_DNA"/>
</dbReference>
<dbReference type="InterPro" id="IPR052553">
    <property type="entry name" value="CbiG_hydrolase"/>
</dbReference>
<keyword evidence="2" id="KW-0378">Hydrolase</keyword>
<dbReference type="InterPro" id="IPR036518">
    <property type="entry name" value="CobE/GbiG_C_sf"/>
</dbReference>
<dbReference type="KEGG" id="bcai:K788_0002793"/>
<feature type="domain" description="CobE/GbiG C-terminal" evidence="1">
    <location>
        <begin position="4"/>
        <end position="121"/>
    </location>
</feature>
<evidence type="ECO:0000259" key="1">
    <source>
        <dbReference type="Pfam" id="PF01890"/>
    </source>
</evidence>
<organism evidence="2 3">
    <name type="scientific">Paraburkholderia caribensis MBA4</name>
    <dbReference type="NCBI Taxonomy" id="1323664"/>
    <lineage>
        <taxon>Bacteria</taxon>
        <taxon>Pseudomonadati</taxon>
        <taxon>Pseudomonadota</taxon>
        <taxon>Betaproteobacteria</taxon>
        <taxon>Burkholderiales</taxon>
        <taxon>Burkholderiaceae</taxon>
        <taxon>Paraburkholderia</taxon>
    </lineage>
</organism>
<dbReference type="Pfam" id="PF01890">
    <property type="entry name" value="CbiG_C"/>
    <property type="match status" value="1"/>
</dbReference>
<dbReference type="EC" id="3.7.1.12" evidence="2"/>
<dbReference type="Gene3D" id="3.30.420.180">
    <property type="entry name" value="CobE/GbiG C-terminal domain"/>
    <property type="match status" value="1"/>
</dbReference>
<evidence type="ECO:0000313" key="2">
    <source>
        <dbReference type="EMBL" id="ALL66273.1"/>
    </source>
</evidence>
<dbReference type="PANTHER" id="PTHR37477">
    <property type="entry name" value="COBALT-PRECORRIN-5A HYDROLASE"/>
    <property type="match status" value="1"/>
</dbReference>
<gene>
    <name evidence="2" type="ORF">K788_0002793</name>
</gene>
<dbReference type="GO" id="GO:0043779">
    <property type="term" value="F:cobalt-precorrin-5A acetaldehyde-lyase activity"/>
    <property type="evidence" value="ECO:0007669"/>
    <property type="project" value="UniProtKB-EC"/>
</dbReference>
<name>A0A0P0RCR2_9BURK</name>
<dbReference type="GeneID" id="69970257"/>
<dbReference type="AlphaFoldDB" id="A0A0P0RCR2"/>
<dbReference type="Proteomes" id="UP000019146">
    <property type="component" value="Chromosome 2"/>
</dbReference>
<reference evidence="2 3" key="1">
    <citation type="journal article" date="2014" name="Genome Announc.">
        <title>Draft Genome Sequence of the Haloacid-Degrading Burkholderia caribensis Strain MBA4.</title>
        <authorList>
            <person name="Pan Y."/>
            <person name="Kong K.F."/>
            <person name="Tsang J.S."/>
        </authorList>
    </citation>
    <scope>NUCLEOTIDE SEQUENCE [LARGE SCALE GENOMIC DNA]</scope>
    <source>
        <strain evidence="2 3">MBA4</strain>
    </source>
</reference>
<proteinExistence type="predicted"/>